<keyword evidence="10" id="KW-1185">Reference proteome</keyword>
<dbReference type="Proteomes" id="UP001626536">
    <property type="component" value="Chromosome"/>
</dbReference>
<gene>
    <name evidence="9" type="ORF">RZS28_02585</name>
</gene>
<dbReference type="Pfam" id="PF00512">
    <property type="entry name" value="HisKA"/>
    <property type="match status" value="1"/>
</dbReference>
<feature type="domain" description="Histidine kinase/HSP90-like ATPase" evidence="6">
    <location>
        <begin position="195"/>
        <end position="308"/>
    </location>
</feature>
<proteinExistence type="predicted"/>
<accession>A0ABZ0HV36</accession>
<dbReference type="Pfam" id="PF00072">
    <property type="entry name" value="Response_reg"/>
    <property type="match status" value="1"/>
</dbReference>
<dbReference type="InterPro" id="IPR011006">
    <property type="entry name" value="CheY-like_superfamily"/>
</dbReference>
<dbReference type="InterPro" id="IPR001789">
    <property type="entry name" value="Sig_transdc_resp-reg_receiver"/>
</dbReference>
<dbReference type="Gene3D" id="3.30.565.10">
    <property type="entry name" value="Histidine kinase-like ATPase, C-terminal domain"/>
    <property type="match status" value="1"/>
</dbReference>
<dbReference type="SUPFAM" id="SSF55874">
    <property type="entry name" value="ATPase domain of HSP90 chaperone/DNA topoisomerase II/histidine kinase"/>
    <property type="match status" value="1"/>
</dbReference>
<evidence type="ECO:0000256" key="2">
    <source>
        <dbReference type="ARBA" id="ARBA00012438"/>
    </source>
</evidence>
<dbReference type="CDD" id="cd16922">
    <property type="entry name" value="HATPase_EvgS-ArcB-TorS-like"/>
    <property type="match status" value="1"/>
</dbReference>
<dbReference type="PANTHER" id="PTHR45339">
    <property type="entry name" value="HYBRID SIGNAL TRANSDUCTION HISTIDINE KINASE J"/>
    <property type="match status" value="1"/>
</dbReference>
<dbReference type="InterPro" id="IPR036097">
    <property type="entry name" value="HisK_dim/P_sf"/>
</dbReference>
<sequence length="622" mass="66126">MTGAFELNASPPGLERFASLGDGSAWLFALLVLTAAVGLFFARARHRRRENIFGDEREALRDEIWELKAAAAAAERAEAASEAKSRFLASLSHEIRTPLNGILGMAELLLDTSVDAEQRSYIEAIRGSGSALASLIEEMLDFSKIEAGKIELVDEPFDLVTLVESTVELLAPRAQGKGLEIASSIAADVPERLIGDGARLRQILLNLAGNAVKFTERGGVGLRVSREGETALRIDVIDTGPGVPAHRREAIFEEFEQGDSSTTSRYGGAGLGLAISRRLVERMGGTLALAPAGRSGGSMFSMIAPLRPCEEPIGARPAAPDLSGQSALIVAASPFAAGYLGERLAEAGAKVCYAETEAAALALLGAEQAELPYDVFIVDCALGEAATRRLGEAAREAKLGRSLLLFSPFERRAFGQNFVQGFDGWLVKPVRLRSLFTRLDGAAKPNSAAAEPQASASGSCFSGEILLAEDNDVNALLATRHLQRLGACVTRTADGLAAVALALEGLEGRRPPFDAIFLDIRMPGIDGLEAARRIRRAERMAGADAVRLIALTANAFDEDRDAAEAAGINEFLTKPVDLDHIRRALQFDSPRSRSSQAQGRADGELKNESKNALAGLAVRCLT</sequence>
<evidence type="ECO:0000256" key="5">
    <source>
        <dbReference type="SAM" id="Phobius"/>
    </source>
</evidence>
<dbReference type="InterPro" id="IPR003594">
    <property type="entry name" value="HATPase_dom"/>
</dbReference>
<comment type="catalytic activity">
    <reaction evidence="1">
        <text>ATP + protein L-histidine = ADP + protein N-phospho-L-histidine.</text>
        <dbReference type="EC" id="2.7.13.3"/>
    </reaction>
</comment>
<dbReference type="InterPro" id="IPR036890">
    <property type="entry name" value="HATPase_C_sf"/>
</dbReference>
<evidence type="ECO:0000256" key="4">
    <source>
        <dbReference type="ARBA" id="ARBA00023012"/>
    </source>
</evidence>
<protein>
    <recommendedName>
        <fullName evidence="2">histidine kinase</fullName>
        <ecNumber evidence="2">2.7.13.3</ecNumber>
    </recommendedName>
</protein>
<dbReference type="CDD" id="cd17546">
    <property type="entry name" value="REC_hyHK_CKI1_RcsC-like"/>
    <property type="match status" value="1"/>
</dbReference>
<dbReference type="EMBL" id="CP136862">
    <property type="protein sequence ID" value="WOJ90210.1"/>
    <property type="molecule type" value="Genomic_DNA"/>
</dbReference>
<dbReference type="PRINTS" id="PR00344">
    <property type="entry name" value="BCTRLSENSOR"/>
</dbReference>
<name>A0ABZ0HV36_9HYPH</name>
<dbReference type="CDD" id="cd00082">
    <property type="entry name" value="HisKA"/>
    <property type="match status" value="1"/>
</dbReference>
<dbReference type="SMART" id="SM00387">
    <property type="entry name" value="HATPase_c"/>
    <property type="match status" value="1"/>
</dbReference>
<dbReference type="PANTHER" id="PTHR45339:SF1">
    <property type="entry name" value="HYBRID SIGNAL TRANSDUCTION HISTIDINE KINASE J"/>
    <property type="match status" value="1"/>
</dbReference>
<keyword evidence="3" id="KW-0597">Phosphoprotein</keyword>
<keyword evidence="5" id="KW-0472">Membrane</keyword>
<dbReference type="RefSeq" id="WP_407339657.1">
    <property type="nucleotide sequence ID" value="NZ_CP136862.1"/>
</dbReference>
<evidence type="ECO:0000259" key="6">
    <source>
        <dbReference type="SMART" id="SM00387"/>
    </source>
</evidence>
<dbReference type="SUPFAM" id="SSF52172">
    <property type="entry name" value="CheY-like"/>
    <property type="match status" value="2"/>
</dbReference>
<keyword evidence="5" id="KW-1133">Transmembrane helix</keyword>
<evidence type="ECO:0000256" key="3">
    <source>
        <dbReference type="ARBA" id="ARBA00022553"/>
    </source>
</evidence>
<evidence type="ECO:0000259" key="7">
    <source>
        <dbReference type="SMART" id="SM00388"/>
    </source>
</evidence>
<dbReference type="Gene3D" id="3.40.50.2300">
    <property type="match status" value="2"/>
</dbReference>
<dbReference type="EC" id="2.7.13.3" evidence="2"/>
<feature type="transmembrane region" description="Helical" evidence="5">
    <location>
        <begin position="24"/>
        <end position="42"/>
    </location>
</feature>
<dbReference type="SUPFAM" id="SSF47384">
    <property type="entry name" value="Homodimeric domain of signal transducing histidine kinase"/>
    <property type="match status" value="1"/>
</dbReference>
<dbReference type="SMART" id="SM00388">
    <property type="entry name" value="HisKA"/>
    <property type="match status" value="1"/>
</dbReference>
<organism evidence="9 10">
    <name type="scientific">Methylocapsa polymorpha</name>
    <dbReference type="NCBI Taxonomy" id="3080828"/>
    <lineage>
        <taxon>Bacteria</taxon>
        <taxon>Pseudomonadati</taxon>
        <taxon>Pseudomonadota</taxon>
        <taxon>Alphaproteobacteria</taxon>
        <taxon>Hyphomicrobiales</taxon>
        <taxon>Beijerinckiaceae</taxon>
        <taxon>Methylocapsa</taxon>
    </lineage>
</organism>
<dbReference type="Gene3D" id="1.10.287.130">
    <property type="match status" value="1"/>
</dbReference>
<keyword evidence="4" id="KW-0902">Two-component regulatory system</keyword>
<reference evidence="9 10" key="1">
    <citation type="submission" date="2023-10" db="EMBL/GenBank/DDBJ databases">
        <title>Novel methanotroph of the genus Methylocapsa from a subarctic wetland.</title>
        <authorList>
            <person name="Belova S.E."/>
            <person name="Oshkin I.Y."/>
            <person name="Miroshnikov K."/>
            <person name="Dedysh S.N."/>
        </authorList>
    </citation>
    <scope>NUCLEOTIDE SEQUENCE [LARGE SCALE GENOMIC DNA]</scope>
    <source>
        <strain evidence="9 10">RX1</strain>
    </source>
</reference>
<evidence type="ECO:0000313" key="10">
    <source>
        <dbReference type="Proteomes" id="UP001626536"/>
    </source>
</evidence>
<feature type="domain" description="Response regulatory" evidence="8">
    <location>
        <begin position="463"/>
        <end position="585"/>
    </location>
</feature>
<evidence type="ECO:0000259" key="8">
    <source>
        <dbReference type="SMART" id="SM00448"/>
    </source>
</evidence>
<dbReference type="InterPro" id="IPR003661">
    <property type="entry name" value="HisK_dim/P_dom"/>
</dbReference>
<evidence type="ECO:0000313" key="9">
    <source>
        <dbReference type="EMBL" id="WOJ90210.1"/>
    </source>
</evidence>
<feature type="domain" description="Signal transduction histidine kinase dimerisation/phosphoacceptor" evidence="7">
    <location>
        <begin position="83"/>
        <end position="148"/>
    </location>
</feature>
<dbReference type="SMART" id="SM00448">
    <property type="entry name" value="REC"/>
    <property type="match status" value="1"/>
</dbReference>
<keyword evidence="5" id="KW-0812">Transmembrane</keyword>
<evidence type="ECO:0000256" key="1">
    <source>
        <dbReference type="ARBA" id="ARBA00000085"/>
    </source>
</evidence>
<dbReference type="InterPro" id="IPR004358">
    <property type="entry name" value="Sig_transdc_His_kin-like_C"/>
</dbReference>
<dbReference type="Pfam" id="PF02518">
    <property type="entry name" value="HATPase_c"/>
    <property type="match status" value="1"/>
</dbReference>